<reference evidence="1 2" key="1">
    <citation type="journal article" date="2018" name="Nat. Ecol. Evol.">
        <title>Pezizomycetes genomes reveal the molecular basis of ectomycorrhizal truffle lifestyle.</title>
        <authorList>
            <person name="Murat C."/>
            <person name="Payen T."/>
            <person name="Noel B."/>
            <person name="Kuo A."/>
            <person name="Morin E."/>
            <person name="Chen J."/>
            <person name="Kohler A."/>
            <person name="Krizsan K."/>
            <person name="Balestrini R."/>
            <person name="Da Silva C."/>
            <person name="Montanini B."/>
            <person name="Hainaut M."/>
            <person name="Levati E."/>
            <person name="Barry K.W."/>
            <person name="Belfiori B."/>
            <person name="Cichocki N."/>
            <person name="Clum A."/>
            <person name="Dockter R.B."/>
            <person name="Fauchery L."/>
            <person name="Guy J."/>
            <person name="Iotti M."/>
            <person name="Le Tacon F."/>
            <person name="Lindquist E.A."/>
            <person name="Lipzen A."/>
            <person name="Malagnac F."/>
            <person name="Mello A."/>
            <person name="Molinier V."/>
            <person name="Miyauchi S."/>
            <person name="Poulain J."/>
            <person name="Riccioni C."/>
            <person name="Rubini A."/>
            <person name="Sitrit Y."/>
            <person name="Splivallo R."/>
            <person name="Traeger S."/>
            <person name="Wang M."/>
            <person name="Zifcakova L."/>
            <person name="Wipf D."/>
            <person name="Zambonelli A."/>
            <person name="Paolocci F."/>
            <person name="Nowrousian M."/>
            <person name="Ottonello S."/>
            <person name="Baldrian P."/>
            <person name="Spatafora J.W."/>
            <person name="Henrissat B."/>
            <person name="Nagy L.G."/>
            <person name="Aury J.M."/>
            <person name="Wincker P."/>
            <person name="Grigoriev I.V."/>
            <person name="Bonfante P."/>
            <person name="Martin F.M."/>
        </authorList>
    </citation>
    <scope>NUCLEOTIDE SEQUENCE [LARGE SCALE GENOMIC DNA]</scope>
    <source>
        <strain evidence="1 2">ATCC MYA-4762</strain>
    </source>
</reference>
<feature type="non-terminal residue" evidence="1">
    <location>
        <position position="1"/>
    </location>
</feature>
<evidence type="ECO:0000313" key="2">
    <source>
        <dbReference type="Proteomes" id="UP000267821"/>
    </source>
</evidence>
<dbReference type="PANTHER" id="PTHR28164:SF1">
    <property type="entry name" value="PROTEIN STB3"/>
    <property type="match status" value="1"/>
</dbReference>
<dbReference type="STRING" id="1051890.A0A3N4MIH0"/>
<dbReference type="EMBL" id="ML121529">
    <property type="protein sequence ID" value="RPB28345.1"/>
    <property type="molecule type" value="Genomic_DNA"/>
</dbReference>
<dbReference type="InParanoid" id="A0A3N4MIH0"/>
<accession>A0A3N4MIH0</accession>
<dbReference type="AlphaFoldDB" id="A0A3N4MIH0"/>
<evidence type="ECO:0000313" key="1">
    <source>
        <dbReference type="EMBL" id="RPB28345.1"/>
    </source>
</evidence>
<dbReference type="OrthoDB" id="5391991at2759"/>
<dbReference type="GO" id="GO:0000432">
    <property type="term" value="P:positive regulation of transcription from RNA polymerase II promoter by glucose"/>
    <property type="evidence" value="ECO:0007669"/>
    <property type="project" value="TreeGrafter"/>
</dbReference>
<dbReference type="GO" id="GO:0043565">
    <property type="term" value="F:sequence-specific DNA binding"/>
    <property type="evidence" value="ECO:0007669"/>
    <property type="project" value="TreeGrafter"/>
</dbReference>
<sequence length="78" mass="8395">SAITPSLLAKHYLPGILLQHGPLAIRHLTAYLIASIPGFSNIPPAKQRRLVVGALEAGGVNGDVIFEKVGWGRWDARK</sequence>
<dbReference type="Pfam" id="PF10330">
    <property type="entry name" value="Stb3"/>
    <property type="match status" value="1"/>
</dbReference>
<dbReference type="InterPro" id="IPR018818">
    <property type="entry name" value="Stb3"/>
</dbReference>
<proteinExistence type="predicted"/>
<keyword evidence="2" id="KW-1185">Reference proteome</keyword>
<dbReference type="Proteomes" id="UP000267821">
    <property type="component" value="Unassembled WGS sequence"/>
</dbReference>
<feature type="non-terminal residue" evidence="1">
    <location>
        <position position="78"/>
    </location>
</feature>
<gene>
    <name evidence="1" type="ORF">L211DRAFT_751284</name>
</gene>
<name>A0A3N4MIH0_9PEZI</name>
<dbReference type="GO" id="GO:0005634">
    <property type="term" value="C:nucleus"/>
    <property type="evidence" value="ECO:0007669"/>
    <property type="project" value="TreeGrafter"/>
</dbReference>
<dbReference type="PANTHER" id="PTHR28164">
    <property type="entry name" value="PROTEIN STB3"/>
    <property type="match status" value="1"/>
</dbReference>
<protein>
    <submittedName>
        <fullName evidence="1">Uncharacterized protein</fullName>
    </submittedName>
</protein>
<organism evidence="1 2">
    <name type="scientific">Terfezia boudieri ATCC MYA-4762</name>
    <dbReference type="NCBI Taxonomy" id="1051890"/>
    <lineage>
        <taxon>Eukaryota</taxon>
        <taxon>Fungi</taxon>
        <taxon>Dikarya</taxon>
        <taxon>Ascomycota</taxon>
        <taxon>Pezizomycotina</taxon>
        <taxon>Pezizomycetes</taxon>
        <taxon>Pezizales</taxon>
        <taxon>Pezizaceae</taxon>
        <taxon>Terfezia</taxon>
    </lineage>
</organism>